<dbReference type="OrthoDB" id="9814067at2"/>
<dbReference type="EMBL" id="CP002727">
    <property type="protein sequence ID" value="AEF20111.1"/>
    <property type="molecule type" value="Genomic_DNA"/>
</dbReference>
<evidence type="ECO:0000313" key="2">
    <source>
        <dbReference type="EMBL" id="AEF20111.1"/>
    </source>
</evidence>
<dbReference type="eggNOG" id="COG1943">
    <property type="taxonomic scope" value="Bacteria"/>
</dbReference>
<feature type="domain" description="Transposase IS200-like" evidence="1">
    <location>
        <begin position="9"/>
        <end position="124"/>
    </location>
</feature>
<dbReference type="AlphaFoldDB" id="F6ADH0"/>
<dbReference type="RefSeq" id="WP_013789254.1">
    <property type="nucleotide sequence ID" value="NC_015556.1"/>
</dbReference>
<dbReference type="InterPro" id="IPR002686">
    <property type="entry name" value="Transposase_17"/>
</dbReference>
<protein>
    <submittedName>
        <fullName evidence="2">Putative transposase</fullName>
    </submittedName>
</protein>
<dbReference type="PANTHER" id="PTHR34322">
    <property type="entry name" value="TRANSPOSASE, Y1_TNP DOMAIN-CONTAINING"/>
    <property type="match status" value="1"/>
</dbReference>
<dbReference type="GO" id="GO:0006313">
    <property type="term" value="P:DNA transposition"/>
    <property type="evidence" value="ECO:0007669"/>
    <property type="project" value="InterPro"/>
</dbReference>
<evidence type="ECO:0000259" key="1">
    <source>
        <dbReference type="SMART" id="SM01321"/>
    </source>
</evidence>
<reference evidence="2 3" key="1">
    <citation type="submission" date="2011-04" db="EMBL/GenBank/DDBJ databases">
        <title>Complete sequence of Pseudomonas fulva 12-X.</title>
        <authorList>
            <consortium name="US DOE Joint Genome Institute"/>
            <person name="Lucas S."/>
            <person name="Han J."/>
            <person name="Lapidus A."/>
            <person name="Cheng J.-F."/>
            <person name="Goodwin L."/>
            <person name="Pitluck S."/>
            <person name="Peters L."/>
            <person name="Mikhailova N."/>
            <person name="Pagani I."/>
            <person name="Davenport K."/>
            <person name="Han C."/>
            <person name="Tapia R."/>
            <person name="Land M."/>
            <person name="Hauser L."/>
            <person name="Kyrpides N."/>
            <person name="Ivanova N."/>
            <person name="Pagani I."/>
            <person name="Lcollab F.I."/>
            <person name="Woyke T."/>
        </authorList>
    </citation>
    <scope>NUCLEOTIDE SEQUENCE [LARGE SCALE GENOMIC DNA]</scope>
    <source>
        <strain evidence="3">12-X</strain>
    </source>
</reference>
<dbReference type="KEGG" id="pfv:Psefu_0124"/>
<dbReference type="HOGENOM" id="CLU_068226_1_2_6"/>
<dbReference type="Proteomes" id="UP000000686">
    <property type="component" value="Chromosome"/>
</dbReference>
<organism evidence="2 3">
    <name type="scientific">Pseudomonas fulva (strain 12-X)</name>
    <dbReference type="NCBI Taxonomy" id="743720"/>
    <lineage>
        <taxon>Bacteria</taxon>
        <taxon>Pseudomonadati</taxon>
        <taxon>Pseudomonadota</taxon>
        <taxon>Gammaproteobacteria</taxon>
        <taxon>Pseudomonadales</taxon>
        <taxon>Pseudomonadaceae</taxon>
        <taxon>Pseudomonas</taxon>
    </lineage>
</organism>
<evidence type="ECO:0000313" key="3">
    <source>
        <dbReference type="Proteomes" id="UP000000686"/>
    </source>
</evidence>
<keyword evidence="3" id="KW-1185">Reference proteome</keyword>
<dbReference type="GO" id="GO:0003677">
    <property type="term" value="F:DNA binding"/>
    <property type="evidence" value="ECO:0007669"/>
    <property type="project" value="InterPro"/>
</dbReference>
<dbReference type="SUPFAM" id="SSF143422">
    <property type="entry name" value="Transposase IS200-like"/>
    <property type="match status" value="1"/>
</dbReference>
<proteinExistence type="predicted"/>
<accession>F6ADH0</accession>
<dbReference type="InterPro" id="IPR036515">
    <property type="entry name" value="Transposase_17_sf"/>
</dbReference>
<dbReference type="SMART" id="SM01321">
    <property type="entry name" value="Y1_Tnp"/>
    <property type="match status" value="1"/>
</dbReference>
<sequence length="231" mass="26378">MPRRARVLLPGMSLHLIQRGNNRSACFYAAEDYLFYLDVLAEQAKKNGCAVHAWCLMTNHVHLLVTPESSESTGLMMKGLGQRYVQYVNRTYCRSGTLWEGRFRSCLLQDEAYVLACYRYIEMNPVRAGMVEHPGEYRWSSYRTNAQGEASVLRCTHPLYHTLSQDERLRAEFYRELFRYQLDPGLVDQIRAATNGNYALGSPKFSAEVEAALGRRVTRGKPGRPKSAPDI</sequence>
<dbReference type="STRING" id="743720.Psefu_0124"/>
<dbReference type="Gene3D" id="3.30.70.1290">
    <property type="entry name" value="Transposase IS200-like"/>
    <property type="match status" value="1"/>
</dbReference>
<gene>
    <name evidence="2" type="ordered locus">Psefu_0124</name>
</gene>
<dbReference type="Pfam" id="PF01797">
    <property type="entry name" value="Y1_Tnp"/>
    <property type="match status" value="1"/>
</dbReference>
<dbReference type="PANTHER" id="PTHR34322:SF2">
    <property type="entry name" value="TRANSPOSASE IS200-LIKE DOMAIN-CONTAINING PROTEIN"/>
    <property type="match status" value="1"/>
</dbReference>
<dbReference type="GO" id="GO:0004803">
    <property type="term" value="F:transposase activity"/>
    <property type="evidence" value="ECO:0007669"/>
    <property type="project" value="InterPro"/>
</dbReference>
<name>F6ADH0_PSEF1</name>